<evidence type="ECO:0000256" key="5">
    <source>
        <dbReference type="ARBA" id="ARBA00022468"/>
    </source>
</evidence>
<keyword evidence="5" id="KW-0343">GTPase activation</keyword>
<evidence type="ECO:0000256" key="8">
    <source>
        <dbReference type="ARBA" id="ARBA00023228"/>
    </source>
</evidence>
<dbReference type="Gene3D" id="1.10.10.750">
    <property type="entry name" value="Ypt/Rab-GAP domain of gyp1p, domain 1"/>
    <property type="match status" value="1"/>
</dbReference>
<dbReference type="PANTHER" id="PTHR13530:SF3">
    <property type="entry name" value="TBC1 DOMAIN FAMILY MEMBER 7"/>
    <property type="match status" value="1"/>
</dbReference>
<organism evidence="13 14">
    <name type="scientific">Cephus cinctus</name>
    <name type="common">Wheat stem sawfly</name>
    <dbReference type="NCBI Taxonomy" id="211228"/>
    <lineage>
        <taxon>Eukaryota</taxon>
        <taxon>Metazoa</taxon>
        <taxon>Ecdysozoa</taxon>
        <taxon>Arthropoda</taxon>
        <taxon>Hexapoda</taxon>
        <taxon>Insecta</taxon>
        <taxon>Pterygota</taxon>
        <taxon>Neoptera</taxon>
        <taxon>Endopterygota</taxon>
        <taxon>Hymenoptera</taxon>
        <taxon>Cephoidea</taxon>
        <taxon>Cephidae</taxon>
        <taxon>Cephus</taxon>
    </lineage>
</organism>
<dbReference type="Pfam" id="PF00566">
    <property type="entry name" value="RabGAP-TBC"/>
    <property type="match status" value="1"/>
</dbReference>
<proteinExistence type="predicted"/>
<evidence type="ECO:0000256" key="9">
    <source>
        <dbReference type="ARBA" id="ARBA00023329"/>
    </source>
</evidence>
<evidence type="ECO:0000256" key="11">
    <source>
        <dbReference type="SAM" id="Phobius"/>
    </source>
</evidence>
<evidence type="ECO:0000313" key="13">
    <source>
        <dbReference type="Proteomes" id="UP000694920"/>
    </source>
</evidence>
<dbReference type="Gene3D" id="1.10.472.80">
    <property type="entry name" value="Ypt/Rab-GAP domain of gyp1p, domain 3"/>
    <property type="match status" value="1"/>
</dbReference>
<evidence type="ECO:0000259" key="12">
    <source>
        <dbReference type="PROSITE" id="PS50086"/>
    </source>
</evidence>
<feature type="transmembrane region" description="Helical" evidence="11">
    <location>
        <begin position="259"/>
        <end position="278"/>
    </location>
</feature>
<accession>A0AAJ7RLR0</accession>
<keyword evidence="11" id="KW-1133">Transmembrane helix</keyword>
<dbReference type="FunFam" id="1.10.472.80:FF:000028">
    <property type="entry name" value="TBC1 domain family member 7"/>
    <property type="match status" value="1"/>
</dbReference>
<dbReference type="SUPFAM" id="SSF47923">
    <property type="entry name" value="Ypt/Rab-GAP domain of gyp1p"/>
    <property type="match status" value="2"/>
</dbReference>
<keyword evidence="13" id="KW-1185">Reference proteome</keyword>
<evidence type="ECO:0000256" key="6">
    <source>
        <dbReference type="ARBA" id="ARBA00022490"/>
    </source>
</evidence>
<dbReference type="InterPro" id="IPR039842">
    <property type="entry name" value="TBC1D7"/>
</dbReference>
<comment type="subcellular location">
    <subcellularLocation>
        <location evidence="1">Cytoplasm</location>
        <location evidence="1">Cytosol</location>
    </subcellularLocation>
    <subcellularLocation>
        <location evidence="2">Cytoplasmic vesicle</location>
    </subcellularLocation>
    <subcellularLocation>
        <location evidence="3">Lysosome membrane</location>
    </subcellularLocation>
</comment>
<keyword evidence="9" id="KW-0968">Cytoplasmic vesicle</keyword>
<evidence type="ECO:0000256" key="3">
    <source>
        <dbReference type="ARBA" id="ARBA00004656"/>
    </source>
</evidence>
<sequence>MADERNFRSSYYEKVGFRSVEERKSLEILLKDRPFDKAKLKQFCLRFTVPTLYRNFLWKILLGVVPTFAESHDFIMIQRKAEFEDLQKALQIAKIVNENTKPHEVFLTMWLLRTRRVKIDLNAQLDAPLLRLSHKFLILYLLSADCSLLNTNTTKQYQKMATSKLAESLCHVVDTDHEDKLVDTYWLLRGFLDQVQKFYKEVVRLQECTYNILEREDPDLYKHLTKIEALFNLPFHIWFYSCFAGTISNGSIPKIWDKIVVGAYKILVFVAVVTLITLKRVLLRCEHLDNILDAINNISEETSEVIVNKAIELWQQSGSTLVSMPQSIQAVAQVNQS</sequence>
<dbReference type="PANTHER" id="PTHR13530">
    <property type="entry name" value="TBC1 DOMAIN FAMILY MEMBER 7"/>
    <property type="match status" value="1"/>
</dbReference>
<comment type="function">
    <text evidence="10">Non-catalytic component of the TSC-TBC complex, a multiprotein complex that acts as a negative regulator of the canonical mTORC1 complex, an evolutionarily conserved central nutrient sensor that stimulates anabolic reactions and macromolecule biosynthesis to promote cellular biomass generation and growth. The TSC-TBC complex acts as a GTPase-activating protein (GAP) for the small GTPase RHEB, a direct activator of the protein kinase activity of mTORC1. In absence of nutrients, the TSC-TBC complex inhibits mTORC1, thereby preventing phosphorylation of ribosomal protein S6 kinase (RPS6KB1 and RPS6KB2) and EIF4EBP1 (4E-BP1) by the mTORC1 signaling. The TSC-TBC complex is inactivated in response to nutrients, relieving inhibition of mTORC1.</text>
</comment>
<name>A0AAJ7RLR0_CEPCN</name>
<dbReference type="InterPro" id="IPR000195">
    <property type="entry name" value="Rab-GAP-TBC_dom"/>
</dbReference>
<dbReference type="GO" id="GO:0005829">
    <property type="term" value="C:cytosol"/>
    <property type="evidence" value="ECO:0007669"/>
    <property type="project" value="UniProtKB-SubCell"/>
</dbReference>
<dbReference type="GO" id="GO:0031410">
    <property type="term" value="C:cytoplasmic vesicle"/>
    <property type="evidence" value="ECO:0007669"/>
    <property type="project" value="UniProtKB-SubCell"/>
</dbReference>
<dbReference type="GO" id="GO:0032007">
    <property type="term" value="P:negative regulation of TOR signaling"/>
    <property type="evidence" value="ECO:0007669"/>
    <property type="project" value="TreeGrafter"/>
</dbReference>
<evidence type="ECO:0000256" key="7">
    <source>
        <dbReference type="ARBA" id="ARBA00023136"/>
    </source>
</evidence>
<dbReference type="InterPro" id="IPR035969">
    <property type="entry name" value="Rab-GAP_TBC_sf"/>
</dbReference>
<gene>
    <name evidence="14" type="primary">LOC107269534</name>
</gene>
<dbReference type="PROSITE" id="PS50086">
    <property type="entry name" value="TBC_RABGAP"/>
    <property type="match status" value="1"/>
</dbReference>
<protein>
    <recommendedName>
        <fullName evidence="4">TBC1 domain family member 7</fullName>
    </recommendedName>
</protein>
<dbReference type="RefSeq" id="XP_024942825.1">
    <property type="nucleotide sequence ID" value="XM_025087057.1"/>
</dbReference>
<feature type="domain" description="Rab-GAP TBC" evidence="12">
    <location>
        <begin position="48"/>
        <end position="263"/>
    </location>
</feature>
<keyword evidence="6" id="KW-0963">Cytoplasm</keyword>
<evidence type="ECO:0000256" key="1">
    <source>
        <dbReference type="ARBA" id="ARBA00004514"/>
    </source>
</evidence>
<keyword evidence="11" id="KW-0812">Transmembrane</keyword>
<dbReference type="GO" id="GO:0005096">
    <property type="term" value="F:GTPase activator activity"/>
    <property type="evidence" value="ECO:0007669"/>
    <property type="project" value="UniProtKB-KW"/>
</dbReference>
<evidence type="ECO:0000256" key="10">
    <source>
        <dbReference type="ARBA" id="ARBA00046045"/>
    </source>
</evidence>
<dbReference type="AlphaFoldDB" id="A0AAJ7RLR0"/>
<evidence type="ECO:0000256" key="4">
    <source>
        <dbReference type="ARBA" id="ARBA00015455"/>
    </source>
</evidence>
<feature type="transmembrane region" description="Helical" evidence="11">
    <location>
        <begin position="229"/>
        <end position="247"/>
    </location>
</feature>
<dbReference type="InterPro" id="IPR043039">
    <property type="entry name" value="TBC1D7_dom2"/>
</dbReference>
<dbReference type="Proteomes" id="UP000694920">
    <property type="component" value="Unplaced"/>
</dbReference>
<evidence type="ECO:0000256" key="2">
    <source>
        <dbReference type="ARBA" id="ARBA00004541"/>
    </source>
</evidence>
<keyword evidence="7 11" id="KW-0472">Membrane</keyword>
<evidence type="ECO:0000313" key="14">
    <source>
        <dbReference type="RefSeq" id="XP_024942825.1"/>
    </source>
</evidence>
<dbReference type="Gene3D" id="1.10.8.680">
    <property type="entry name" value="Ypt/Rab-GAP domain of gyp1p, domain 2"/>
    <property type="match status" value="1"/>
</dbReference>
<dbReference type="CTD" id="51256"/>
<dbReference type="GO" id="GO:0005765">
    <property type="term" value="C:lysosomal membrane"/>
    <property type="evidence" value="ECO:0007669"/>
    <property type="project" value="UniProtKB-SubCell"/>
</dbReference>
<keyword evidence="8" id="KW-0458">Lysosome</keyword>
<reference evidence="14" key="1">
    <citation type="submission" date="2025-08" db="UniProtKB">
        <authorList>
            <consortium name="RefSeq"/>
        </authorList>
    </citation>
    <scope>IDENTIFICATION</scope>
</reference>
<dbReference type="GeneID" id="107269534"/>